<dbReference type="AlphaFoldDB" id="A0A517TWQ2"/>
<sequence>MIELGWNPRLKLGDACSTRRTPTLDFAGAPFLAWLQFNPTTQVPSTKPLTSTSLAPSWREAGLPFYSYNHFLRQRFGGRVQKVSLDAGFTCPNVDGTVAKGGCTFCDNRSFSPSRRLPRAGVLGQIDQSIARMRNRYAGCDKFLAYFQPATNTYAPVERLRPLYEEALTHPQVVGMAIGTRSDCVPDDVLDLLEEIAGRAYLAVEYGMQTMHDRSLEWMNRGHDHQSFLDAVEQSRGRGFEICAHVMLGLPGESHGDMLATARELARVNIDAVKIHNLYCVKNTRLADQVAAGEVTLMGQDDYVQTVVDFLELLPPTMVIERISGDAPPDFFVGPDWCLDKPAVKRAIEAEFLRRGSYQGRLFA</sequence>
<dbReference type="Pfam" id="PF16199">
    <property type="entry name" value="Radical_SAM_C"/>
    <property type="match status" value="1"/>
</dbReference>
<protein>
    <submittedName>
        <fullName evidence="8">Coproporphyrinogen III oxidase</fullName>
    </submittedName>
</protein>
<evidence type="ECO:0000256" key="1">
    <source>
        <dbReference type="ARBA" id="ARBA00001966"/>
    </source>
</evidence>
<keyword evidence="9" id="KW-1185">Reference proteome</keyword>
<dbReference type="SFLD" id="SFLDS00029">
    <property type="entry name" value="Radical_SAM"/>
    <property type="match status" value="1"/>
</dbReference>
<organism evidence="8 9">
    <name type="scientific">Lacipirellula limnantheis</name>
    <dbReference type="NCBI Taxonomy" id="2528024"/>
    <lineage>
        <taxon>Bacteria</taxon>
        <taxon>Pseudomonadati</taxon>
        <taxon>Planctomycetota</taxon>
        <taxon>Planctomycetia</taxon>
        <taxon>Pirellulales</taxon>
        <taxon>Lacipirellulaceae</taxon>
        <taxon>Lacipirellula</taxon>
    </lineage>
</organism>
<dbReference type="InterPro" id="IPR039661">
    <property type="entry name" value="ELP3"/>
</dbReference>
<accession>A0A517TWQ2</accession>
<dbReference type="InterPro" id="IPR007197">
    <property type="entry name" value="rSAM"/>
</dbReference>
<dbReference type="SMART" id="SM00729">
    <property type="entry name" value="Elp3"/>
    <property type="match status" value="1"/>
</dbReference>
<reference evidence="8 9" key="1">
    <citation type="submission" date="2019-02" db="EMBL/GenBank/DDBJ databases">
        <title>Deep-cultivation of Planctomycetes and their phenomic and genomic characterization uncovers novel biology.</title>
        <authorList>
            <person name="Wiegand S."/>
            <person name="Jogler M."/>
            <person name="Boedeker C."/>
            <person name="Pinto D."/>
            <person name="Vollmers J."/>
            <person name="Rivas-Marin E."/>
            <person name="Kohn T."/>
            <person name="Peeters S.H."/>
            <person name="Heuer A."/>
            <person name="Rast P."/>
            <person name="Oberbeckmann S."/>
            <person name="Bunk B."/>
            <person name="Jeske O."/>
            <person name="Meyerdierks A."/>
            <person name="Storesund J.E."/>
            <person name="Kallscheuer N."/>
            <person name="Luecker S."/>
            <person name="Lage O.M."/>
            <person name="Pohl T."/>
            <person name="Merkel B.J."/>
            <person name="Hornburger P."/>
            <person name="Mueller R.-W."/>
            <person name="Bruemmer F."/>
            <person name="Labrenz M."/>
            <person name="Spormann A.M."/>
            <person name="Op den Camp H."/>
            <person name="Overmann J."/>
            <person name="Amann R."/>
            <person name="Jetten M.S.M."/>
            <person name="Mascher T."/>
            <person name="Medema M.H."/>
            <person name="Devos D.P."/>
            <person name="Kaster A.-K."/>
            <person name="Ovreas L."/>
            <person name="Rohde M."/>
            <person name="Galperin M.Y."/>
            <person name="Jogler C."/>
        </authorList>
    </citation>
    <scope>NUCLEOTIDE SEQUENCE [LARGE SCALE GENOMIC DNA]</scope>
    <source>
        <strain evidence="8 9">I41</strain>
    </source>
</reference>
<evidence type="ECO:0000256" key="3">
    <source>
        <dbReference type="ARBA" id="ARBA00022691"/>
    </source>
</evidence>
<dbReference type="NCBIfam" id="TIGR01212">
    <property type="entry name" value="TIGR01212 family radical SAM protein"/>
    <property type="match status" value="1"/>
</dbReference>
<dbReference type="PANTHER" id="PTHR11135:SF1">
    <property type="entry name" value="PROTEIN YHCC"/>
    <property type="match status" value="1"/>
</dbReference>
<dbReference type="GO" id="GO:0051539">
    <property type="term" value="F:4 iron, 4 sulfur cluster binding"/>
    <property type="evidence" value="ECO:0007669"/>
    <property type="project" value="UniProtKB-KW"/>
</dbReference>
<evidence type="ECO:0000256" key="2">
    <source>
        <dbReference type="ARBA" id="ARBA00022485"/>
    </source>
</evidence>
<dbReference type="Pfam" id="PF04055">
    <property type="entry name" value="Radical_SAM"/>
    <property type="match status" value="1"/>
</dbReference>
<dbReference type="PROSITE" id="PS51918">
    <property type="entry name" value="RADICAL_SAM"/>
    <property type="match status" value="1"/>
</dbReference>
<evidence type="ECO:0000256" key="6">
    <source>
        <dbReference type="ARBA" id="ARBA00023014"/>
    </source>
</evidence>
<dbReference type="EMBL" id="CP036339">
    <property type="protein sequence ID" value="QDT72791.1"/>
    <property type="molecule type" value="Genomic_DNA"/>
</dbReference>
<dbReference type="InterPro" id="IPR058240">
    <property type="entry name" value="rSAM_sf"/>
</dbReference>
<keyword evidence="5" id="KW-0408">Iron</keyword>
<dbReference type="InterPro" id="IPR032432">
    <property type="entry name" value="Radical_SAM_C"/>
</dbReference>
<comment type="cofactor">
    <cofactor evidence="1">
        <name>[4Fe-4S] cluster</name>
        <dbReference type="ChEBI" id="CHEBI:49883"/>
    </cofactor>
</comment>
<dbReference type="Gene3D" id="3.80.30.20">
    <property type="entry name" value="tm_1862 like domain"/>
    <property type="match status" value="1"/>
</dbReference>
<evidence type="ECO:0000259" key="7">
    <source>
        <dbReference type="PROSITE" id="PS51918"/>
    </source>
</evidence>
<keyword evidence="4" id="KW-0479">Metal-binding</keyword>
<dbReference type="PANTHER" id="PTHR11135">
    <property type="entry name" value="HISTONE ACETYLTRANSFERASE-RELATED"/>
    <property type="match status" value="1"/>
</dbReference>
<keyword evidence="6" id="KW-0411">Iron-sulfur</keyword>
<dbReference type="Proteomes" id="UP000317909">
    <property type="component" value="Chromosome"/>
</dbReference>
<proteinExistence type="predicted"/>
<dbReference type="GO" id="GO:0003824">
    <property type="term" value="F:catalytic activity"/>
    <property type="evidence" value="ECO:0007669"/>
    <property type="project" value="InterPro"/>
</dbReference>
<evidence type="ECO:0000313" key="9">
    <source>
        <dbReference type="Proteomes" id="UP000317909"/>
    </source>
</evidence>
<evidence type="ECO:0000256" key="5">
    <source>
        <dbReference type="ARBA" id="ARBA00023004"/>
    </source>
</evidence>
<keyword evidence="3" id="KW-0949">S-adenosyl-L-methionine</keyword>
<dbReference type="SFLD" id="SFLDG01091">
    <property type="entry name" value="uncharacterized_CHP01210-like"/>
    <property type="match status" value="1"/>
</dbReference>
<dbReference type="KEGG" id="llh:I41_19750"/>
<evidence type="ECO:0000256" key="4">
    <source>
        <dbReference type="ARBA" id="ARBA00022723"/>
    </source>
</evidence>
<dbReference type="InterPro" id="IPR006638">
    <property type="entry name" value="Elp3/MiaA/NifB-like_rSAM"/>
</dbReference>
<dbReference type="InterPro" id="IPR005911">
    <property type="entry name" value="YhcC-like"/>
</dbReference>
<name>A0A517TWQ2_9BACT</name>
<dbReference type="GO" id="GO:0046872">
    <property type="term" value="F:metal ion binding"/>
    <property type="evidence" value="ECO:0007669"/>
    <property type="project" value="UniProtKB-KW"/>
</dbReference>
<dbReference type="SFLD" id="SFLDG01086">
    <property type="entry name" value="elongater_protein-like"/>
    <property type="match status" value="1"/>
</dbReference>
<dbReference type="InterPro" id="IPR023404">
    <property type="entry name" value="rSAM_horseshoe"/>
</dbReference>
<evidence type="ECO:0000313" key="8">
    <source>
        <dbReference type="EMBL" id="QDT72791.1"/>
    </source>
</evidence>
<dbReference type="SUPFAM" id="SSF102114">
    <property type="entry name" value="Radical SAM enzymes"/>
    <property type="match status" value="1"/>
</dbReference>
<dbReference type="OrthoDB" id="9801689at2"/>
<gene>
    <name evidence="8" type="ORF">I41_19750</name>
</gene>
<feature type="domain" description="Radical SAM core" evidence="7">
    <location>
        <begin position="75"/>
        <end position="326"/>
    </location>
</feature>
<keyword evidence="2" id="KW-0004">4Fe-4S</keyword>